<reference evidence="1 2" key="1">
    <citation type="submission" date="2016-08" db="EMBL/GenBank/DDBJ databases">
        <title>A Parts List for Fungal Cellulosomes Revealed by Comparative Genomics.</title>
        <authorList>
            <consortium name="DOE Joint Genome Institute"/>
            <person name="Haitjema C.H."/>
            <person name="Gilmore S.P."/>
            <person name="Henske J.K."/>
            <person name="Solomon K.V."/>
            <person name="De Groot R."/>
            <person name="Kuo A."/>
            <person name="Mondo S.J."/>
            <person name="Salamov A.A."/>
            <person name="Labutti K."/>
            <person name="Zhao Z."/>
            <person name="Chiniquy J."/>
            <person name="Barry K."/>
            <person name="Brewer H.M."/>
            <person name="Purvine S.O."/>
            <person name="Wright A.T."/>
            <person name="Boxma B."/>
            <person name="Van Alen T."/>
            <person name="Hackstein J.H."/>
            <person name="Baker S.E."/>
            <person name="Grigoriev I.V."/>
            <person name="O'Malley M.A."/>
        </authorList>
    </citation>
    <scope>NUCLEOTIDE SEQUENCE [LARGE SCALE GENOMIC DNA]</scope>
    <source>
        <strain evidence="1 2">G1</strain>
    </source>
</reference>
<comment type="caution">
    <text evidence="1">The sequence shown here is derived from an EMBL/GenBank/DDBJ whole genome shotgun (WGS) entry which is preliminary data.</text>
</comment>
<accession>A0A1Y2ABP2</accession>
<dbReference type="STRING" id="1754190.A0A1Y2ABP2"/>
<dbReference type="AlphaFoldDB" id="A0A1Y2ABP2"/>
<evidence type="ECO:0000313" key="1">
    <source>
        <dbReference type="EMBL" id="ORY19973.1"/>
    </source>
</evidence>
<dbReference type="EMBL" id="MCOG01000308">
    <property type="protein sequence ID" value="ORY19973.1"/>
    <property type="molecule type" value="Genomic_DNA"/>
</dbReference>
<evidence type="ECO:0000313" key="2">
    <source>
        <dbReference type="Proteomes" id="UP000193920"/>
    </source>
</evidence>
<organism evidence="1 2">
    <name type="scientific">Neocallimastix californiae</name>
    <dbReference type="NCBI Taxonomy" id="1754190"/>
    <lineage>
        <taxon>Eukaryota</taxon>
        <taxon>Fungi</taxon>
        <taxon>Fungi incertae sedis</taxon>
        <taxon>Chytridiomycota</taxon>
        <taxon>Chytridiomycota incertae sedis</taxon>
        <taxon>Neocallimastigomycetes</taxon>
        <taxon>Neocallimastigales</taxon>
        <taxon>Neocallimastigaceae</taxon>
        <taxon>Neocallimastix</taxon>
    </lineage>
</organism>
<dbReference type="Proteomes" id="UP000193920">
    <property type="component" value="Unassembled WGS sequence"/>
</dbReference>
<name>A0A1Y2ABP2_9FUNG</name>
<keyword evidence="2" id="KW-1185">Reference proteome</keyword>
<gene>
    <name evidence="1" type="ORF">LY90DRAFT_517182</name>
</gene>
<sequence length="394" mass="43045">MSFIVVSNKLNNKSYFDIKGIKIIYIIFIAYKLFYESIPARVNVINNSLAVGNTAVRNVNGNYGMVNVSNQNISTLQLRNGLNTTATLGTNRIVGGTELTYSNPVLQQRIAAASPISPSNIQTSNIYNQYQFNPNIINVGKKNITNLSPINSANTSLGNVGQRLVQTYSATNLQNQQFTKPIQINTVSPQNIQLISQNAVVSKTTLNQPEIQTQIQQPKNVITTPILSTSTTTVTNLNEPNKVKQEVLTSNVVSHAPEEKITSNKNVENLNQTKIQEIKSEKSTTPVATVNSAIAILSPNSEGINETTVKLEKNELNNTVKTALSTPLSEAEENKKSQLSTQSQSTNIVTSANTIQVISGVQNKSSNSATITTNNVSYNQVYINIKYKLIVIRS</sequence>
<protein>
    <submittedName>
        <fullName evidence="1">Uncharacterized protein</fullName>
    </submittedName>
</protein>
<proteinExistence type="predicted"/>